<keyword evidence="2" id="KW-1185">Reference proteome</keyword>
<dbReference type="PIRSF" id="PIRSF008757">
    <property type="entry name" value="UCP008757"/>
    <property type="match status" value="1"/>
</dbReference>
<comment type="caution">
    <text evidence="1">The sequence shown here is derived from an EMBL/GenBank/DDBJ whole genome shotgun (WGS) entry which is preliminary data.</text>
</comment>
<dbReference type="AlphaFoldDB" id="A0A0C3IA67"/>
<dbReference type="OrthoDB" id="9815315at2"/>
<name>A0A0C3IA67_9VIBR</name>
<dbReference type="Pfam" id="PF03928">
    <property type="entry name" value="HbpS-like"/>
    <property type="match status" value="1"/>
</dbReference>
<accession>A0A0C3IA67</accession>
<dbReference type="Gene3D" id="3.30.450.150">
    <property type="entry name" value="Haem-degrading domain"/>
    <property type="match status" value="1"/>
</dbReference>
<dbReference type="EMBL" id="JXOK01000010">
    <property type="protein sequence ID" value="KIN11890.1"/>
    <property type="molecule type" value="Genomic_DNA"/>
</dbReference>
<sequence length="154" mass="17131">MSVDILSELLEQESDLQLTQFNHDIAWELGCSLKAAAEALSASVTIEVYAFEQVLFSYAMAGTSKDNQDWAKRKRQSVLRFGHSSYYLGHYNASKQRDFDTLPHIDSREYCAHGGSFPIRIKDSGLVGAITVSGLPAEQDHNLTVEALRNHLLG</sequence>
<dbReference type="SUPFAM" id="SSF143744">
    <property type="entry name" value="GlcG-like"/>
    <property type="match status" value="1"/>
</dbReference>
<dbReference type="Proteomes" id="UP000031977">
    <property type="component" value="Unassembled WGS sequence"/>
</dbReference>
<proteinExistence type="predicted"/>
<organism evidence="1 2">
    <name type="scientific">Vibrio mytili</name>
    <dbReference type="NCBI Taxonomy" id="50718"/>
    <lineage>
        <taxon>Bacteria</taxon>
        <taxon>Pseudomonadati</taxon>
        <taxon>Pseudomonadota</taxon>
        <taxon>Gammaproteobacteria</taxon>
        <taxon>Vibrionales</taxon>
        <taxon>Vibrionaceae</taxon>
        <taxon>Vibrio</taxon>
    </lineage>
</organism>
<dbReference type="STRING" id="50718.SU60_05125"/>
<evidence type="ECO:0000313" key="1">
    <source>
        <dbReference type="EMBL" id="KIN11890.1"/>
    </source>
</evidence>
<dbReference type="RefSeq" id="WP_041154616.1">
    <property type="nucleotide sequence ID" value="NZ_CBCRVP010000003.1"/>
</dbReference>
<protein>
    <submittedName>
        <fullName evidence="1">Uncharacterized protein</fullName>
    </submittedName>
</protein>
<dbReference type="NCBIfam" id="NF002696">
    <property type="entry name" value="PRK02487.1-5"/>
    <property type="match status" value="1"/>
</dbReference>
<dbReference type="InterPro" id="IPR010371">
    <property type="entry name" value="YBR137W-like"/>
</dbReference>
<dbReference type="InterPro" id="IPR005624">
    <property type="entry name" value="PduO/GlcC-like"/>
</dbReference>
<reference evidence="1 2" key="1">
    <citation type="submission" date="2015-01" db="EMBL/GenBank/DDBJ databases">
        <title>Draft genome of Vibrio mytili type strain CAIM 528.</title>
        <authorList>
            <person name="Gonzalez-Castillo A."/>
            <person name="Gomez-Gil B."/>
            <person name="Enciso-Ibarra J."/>
        </authorList>
    </citation>
    <scope>NUCLEOTIDE SEQUENCE [LARGE SCALE GENOMIC DNA]</scope>
    <source>
        <strain evidence="1 2">CAIM 528</strain>
    </source>
</reference>
<dbReference type="PANTHER" id="PTHR28255">
    <property type="match status" value="1"/>
</dbReference>
<dbReference type="InterPro" id="IPR038084">
    <property type="entry name" value="PduO/GlcC-like_sf"/>
</dbReference>
<gene>
    <name evidence="1" type="ORF">SU60_05125</name>
</gene>
<evidence type="ECO:0000313" key="2">
    <source>
        <dbReference type="Proteomes" id="UP000031977"/>
    </source>
</evidence>
<dbReference type="PANTHER" id="PTHR28255:SF1">
    <property type="entry name" value="UPF0303 PROTEIN YBR137W"/>
    <property type="match status" value="1"/>
</dbReference>